<dbReference type="GO" id="GO:0016887">
    <property type="term" value="F:ATP hydrolysis activity"/>
    <property type="evidence" value="ECO:0007669"/>
    <property type="project" value="InterPro"/>
</dbReference>
<feature type="compositionally biased region" description="Low complexity" evidence="1">
    <location>
        <begin position="235"/>
        <end position="244"/>
    </location>
</feature>
<feature type="compositionally biased region" description="Polar residues" evidence="1">
    <location>
        <begin position="139"/>
        <end position="154"/>
    </location>
</feature>
<dbReference type="EMBL" id="SRPY01000053">
    <property type="protein sequence ID" value="KAG5929530.1"/>
    <property type="molecule type" value="Genomic_DNA"/>
</dbReference>
<organism evidence="3 4">
    <name type="scientific">Claviceps africana</name>
    <dbReference type="NCBI Taxonomy" id="83212"/>
    <lineage>
        <taxon>Eukaryota</taxon>
        <taxon>Fungi</taxon>
        <taxon>Dikarya</taxon>
        <taxon>Ascomycota</taxon>
        <taxon>Pezizomycotina</taxon>
        <taxon>Sordariomycetes</taxon>
        <taxon>Hypocreomycetidae</taxon>
        <taxon>Hypocreales</taxon>
        <taxon>Clavicipitaceae</taxon>
        <taxon>Claviceps</taxon>
    </lineage>
</organism>
<name>A0A8K0NL94_9HYPO</name>
<feature type="compositionally biased region" description="Polar residues" evidence="1">
    <location>
        <begin position="258"/>
        <end position="274"/>
    </location>
</feature>
<dbReference type="InterPro" id="IPR003959">
    <property type="entry name" value="ATPase_AAA_core"/>
</dbReference>
<feature type="domain" description="ATPase AAA-type core" evidence="2">
    <location>
        <begin position="595"/>
        <end position="751"/>
    </location>
</feature>
<gene>
    <name evidence="3" type="ORF">E4U42_005557</name>
</gene>
<comment type="caution">
    <text evidence="3">The sequence shown here is derived from an EMBL/GenBank/DDBJ whole genome shotgun (WGS) entry which is preliminary data.</text>
</comment>
<feature type="region of interest" description="Disordered" evidence="1">
    <location>
        <begin position="510"/>
        <end position="532"/>
    </location>
</feature>
<dbReference type="Gene3D" id="3.40.50.300">
    <property type="entry name" value="P-loop containing nucleotide triphosphate hydrolases"/>
    <property type="match status" value="1"/>
</dbReference>
<dbReference type="PANTHER" id="PTHR23389:SF21">
    <property type="entry name" value="ATPASE FAMILY AAA DOMAIN-CONTAINING PROTEIN 5"/>
    <property type="match status" value="1"/>
</dbReference>
<dbReference type="InterPro" id="IPR027417">
    <property type="entry name" value="P-loop_NTPase"/>
</dbReference>
<dbReference type="PANTHER" id="PTHR23389">
    <property type="entry name" value="CHROMOSOME TRANSMISSION FIDELITY FACTOR 18"/>
    <property type="match status" value="1"/>
</dbReference>
<feature type="region of interest" description="Disordered" evidence="1">
    <location>
        <begin position="220"/>
        <end position="295"/>
    </location>
</feature>
<feature type="region of interest" description="Disordered" evidence="1">
    <location>
        <begin position="330"/>
        <end position="358"/>
    </location>
</feature>
<feature type="region of interest" description="Disordered" evidence="1">
    <location>
        <begin position="646"/>
        <end position="679"/>
    </location>
</feature>
<proteinExistence type="predicted"/>
<dbReference type="OrthoDB" id="9996895at2759"/>
<feature type="compositionally biased region" description="Basic and acidic residues" evidence="1">
    <location>
        <begin position="62"/>
        <end position="74"/>
    </location>
</feature>
<evidence type="ECO:0000256" key="1">
    <source>
        <dbReference type="SAM" id="MobiDB-lite"/>
    </source>
</evidence>
<dbReference type="GO" id="GO:0005634">
    <property type="term" value="C:nucleus"/>
    <property type="evidence" value="ECO:0007669"/>
    <property type="project" value="TreeGrafter"/>
</dbReference>
<evidence type="ECO:0000313" key="4">
    <source>
        <dbReference type="Proteomes" id="UP000811619"/>
    </source>
</evidence>
<feature type="compositionally biased region" description="Polar residues" evidence="1">
    <location>
        <begin position="510"/>
        <end position="520"/>
    </location>
</feature>
<feature type="region of interest" description="Disordered" evidence="1">
    <location>
        <begin position="1008"/>
        <end position="1043"/>
    </location>
</feature>
<dbReference type="GO" id="GO:0005524">
    <property type="term" value="F:ATP binding"/>
    <property type="evidence" value="ECO:0007669"/>
    <property type="project" value="InterPro"/>
</dbReference>
<evidence type="ECO:0000313" key="3">
    <source>
        <dbReference type="EMBL" id="KAG5929530.1"/>
    </source>
</evidence>
<feature type="region of interest" description="Disordered" evidence="1">
    <location>
        <begin position="18"/>
        <end position="184"/>
    </location>
</feature>
<dbReference type="Proteomes" id="UP000811619">
    <property type="component" value="Unassembled WGS sequence"/>
</dbReference>
<feature type="compositionally biased region" description="Polar residues" evidence="1">
    <location>
        <begin position="661"/>
        <end position="678"/>
    </location>
</feature>
<sequence>MSHRGVGEASAHKVHPFFAKGHPSDMAAASPGQPFVHESVRDSAQGAGASHGMPAAKRHKSDRPSSHTVRKADESNSGQAHGALAMSRVQPEPEPEPDRYETRQVLQHPARISAQNQDAYHKSEVSPVSHAPGTGGESDVSTPLTNKSKSTETPSGRKVLKFNMKTGTLGSPPRTKQKTPTPSRVVCVRYGKNEANRIEMGAKITQILNGDLRLPMIPTKTRPIRKPVENDNKSSDVTSSLSSSKATHPFFSGRSKPSRTSTPKSQPTDSATKSPSRKHTIFTSTPMSPRKPKDPFLSIVQNRASQPGIRSGGTKVPGAKYPLWPPKGMSHVRGDDYAPLSTKISQPRPVGHRKSKGQVTTIGQAESVLSAVMQHIDVEALRGSLPRDENSFIPAPPELRIPQRYFESGWKLQHRIRSQLSISSPLALAGEEDVSQDELAGPAPAAAHPAISRHYVSLLGQLSAFDRSSCESVAWTQKYAPVSAAQVLQKGKDAIYIKHWLQGMKVQSVDTGNSNDSAGEQNKAKADVVPKKRRKKYKEDDFIVDTDDEASELEEILENGDEEEDTDADLWQTKKSVVRSSGTRSKGGGRLKNTIVLSGPHGCGKTAAVYAVANELGFEVFEINSSSRRSGKDVLERIGDMTRNHLVQPHRAQAAPVANGDDSSAATAGNESRSSQPGIMTAFFRARPGSKEKSKQSKKAATPTAQKQSLILVEEADILYEEDKQMWTSLMGMIKQSKRPFVITCNDESLIPLQSLDLHGIFRFTPAPTAWAVDLCILIAAHEGHALRRSAVEALYQCRKLDLRATICDLSFWCQIGVGDRKGGFDWFYSRWPKGCDLDERGDVVRVISQDTYRHGMGWLGRDAVLSERSGLGREREVLRQSWDFWQVDMGGDWCQSADMSALARDVGRVARKCGDDAEQKRKRQGAALEAMDDFYLTQSDADLFSGGILAAHLKEKMDPSLPKLTGRAREDFIIGRSLLDAQEASSHTSHGQAMMLALKSEARHRLDSASRRILEPRERERERERDRDRARARDSERDRDRDKARLHCLPLLDEPGAIAKLDASFGNRVQDMTRMDLARAFDPIAVAPKAQATSHLEPSVFDRTMRLIVLDVAPWIRGIVAFEHQLMQERQKLNSLLSEGGTRKRMRNTRSAYSALEGGERRSTRKERYFGDALTTRLVMRTGAGQYWQDAVAAESTREEQPHMVTTTR</sequence>
<accession>A0A8K0NL94</accession>
<protein>
    <recommendedName>
        <fullName evidence="2">ATPase AAA-type core domain-containing protein</fullName>
    </recommendedName>
</protein>
<evidence type="ECO:0000259" key="2">
    <source>
        <dbReference type="Pfam" id="PF00004"/>
    </source>
</evidence>
<dbReference type="GO" id="GO:0003677">
    <property type="term" value="F:DNA binding"/>
    <property type="evidence" value="ECO:0007669"/>
    <property type="project" value="TreeGrafter"/>
</dbReference>
<dbReference type="AlphaFoldDB" id="A0A8K0NL94"/>
<dbReference type="Pfam" id="PF00004">
    <property type="entry name" value="AAA"/>
    <property type="match status" value="1"/>
</dbReference>
<keyword evidence="4" id="KW-1185">Reference proteome</keyword>
<dbReference type="SUPFAM" id="SSF52540">
    <property type="entry name" value="P-loop containing nucleoside triphosphate hydrolases"/>
    <property type="match status" value="1"/>
</dbReference>
<reference evidence="3" key="1">
    <citation type="journal article" date="2020" name="bioRxiv">
        <title>Whole genome comparisons of ergot fungi reveals the divergence and evolution of species within the genus Claviceps are the result of varying mechanisms driving genome evolution and host range expansion.</title>
        <authorList>
            <person name="Wyka S.A."/>
            <person name="Mondo S.J."/>
            <person name="Liu M."/>
            <person name="Dettman J."/>
            <person name="Nalam V."/>
            <person name="Broders K.D."/>
        </authorList>
    </citation>
    <scope>NUCLEOTIDE SEQUENCE</scope>
    <source>
        <strain evidence="3">CCC 489</strain>
    </source>
</reference>